<reference evidence="1 2" key="1">
    <citation type="submission" date="2018-06" db="EMBL/GenBank/DDBJ databases">
        <authorList>
            <consortium name="Pathogen Informatics"/>
            <person name="Doyle S."/>
        </authorList>
    </citation>
    <scope>NUCLEOTIDE SEQUENCE [LARGE SCALE GENOMIC DNA]</scope>
    <source>
        <strain evidence="1 2">NCTC5050</strain>
    </source>
</reference>
<keyword evidence="2" id="KW-1185">Reference proteome</keyword>
<accession>A0A378AUU6</accession>
<gene>
    <name evidence="1" type="ORF">NCTC5050_03192</name>
</gene>
<evidence type="ECO:0000313" key="2">
    <source>
        <dbReference type="Proteomes" id="UP000255382"/>
    </source>
</evidence>
<dbReference type="EMBL" id="UGLZ01000005">
    <property type="protein sequence ID" value="STV21892.1"/>
    <property type="molecule type" value="Genomic_DNA"/>
</dbReference>
<protein>
    <submittedName>
        <fullName evidence="1">DNA primase</fullName>
    </submittedName>
</protein>
<name>A0A378AUU6_KLEPO</name>
<dbReference type="Proteomes" id="UP000255382">
    <property type="component" value="Unassembled WGS sequence"/>
</dbReference>
<dbReference type="AlphaFoldDB" id="A0A378AUU6"/>
<organism evidence="1 2">
    <name type="scientific">Klebsiella pneumoniae subsp. ozaenae</name>
    <dbReference type="NCBI Taxonomy" id="574"/>
    <lineage>
        <taxon>Bacteria</taxon>
        <taxon>Pseudomonadati</taxon>
        <taxon>Pseudomonadota</taxon>
        <taxon>Gammaproteobacteria</taxon>
        <taxon>Enterobacterales</taxon>
        <taxon>Enterobacteriaceae</taxon>
        <taxon>Klebsiella/Raoultella group</taxon>
        <taxon>Klebsiella</taxon>
        <taxon>Klebsiella pneumoniae complex</taxon>
    </lineage>
</organism>
<sequence>MNAGQLVRLLNIPLTKATEYHTLPGGKAHADALKAAYQGHYGAVGRKWVGMLAESPKKAQEAVAVAKTRWKTLIPAQGSEQTGRVADCFAILEAALLLSQPLTGWKVEDCQAVVEHTFKSWIALYGSGNRERIQLMEMVENFLLVNENRFDIIAGAGDGFDVPTDKARRAGWLAMKGAPDGRNVYYVLPGVFKDEGIPGKNPASAAKVLHAEGMLWQKEAGRYQVNTPRINGQQYRAYALMLVPVSEDGEVKAVPGSEYI</sequence>
<proteinExistence type="predicted"/>
<evidence type="ECO:0000313" key="1">
    <source>
        <dbReference type="EMBL" id="STV21892.1"/>
    </source>
</evidence>